<organism evidence="7">
    <name type="scientific">Sinorhizobium medicae</name>
    <dbReference type="NCBI Taxonomy" id="110321"/>
    <lineage>
        <taxon>Bacteria</taxon>
        <taxon>Pseudomonadati</taxon>
        <taxon>Pseudomonadota</taxon>
        <taxon>Alphaproteobacteria</taxon>
        <taxon>Hyphomicrobiales</taxon>
        <taxon>Rhizobiaceae</taxon>
        <taxon>Sinorhizobium/Ensifer group</taxon>
        <taxon>Sinorhizobium</taxon>
    </lineage>
</organism>
<reference evidence="7" key="1">
    <citation type="journal article" date="2013" name="Genome Biol.">
        <title>Comparative genomics of the core and accessory genomes of 48 Sinorhizobium strains comprising five genospecies.</title>
        <authorList>
            <person name="Sugawara M."/>
            <person name="Epstein B."/>
            <person name="Badgley B.D."/>
            <person name="Unno T."/>
            <person name="Xu L."/>
            <person name="Reese J."/>
            <person name="Gyaneshwar P."/>
            <person name="Denny R."/>
            <person name="Mudge J."/>
            <person name="Bharti A.K."/>
            <person name="Farmer A.D."/>
            <person name="May G.D."/>
            <person name="Woodward J.E."/>
            <person name="Medigue C."/>
            <person name="Vallenet D."/>
            <person name="Lajus A."/>
            <person name="Rouy Z."/>
            <person name="Martinez-Vaz B."/>
            <person name="Tiffin P."/>
            <person name="Young N.D."/>
            <person name="Sadowsky M.J."/>
        </authorList>
    </citation>
    <scope>NUCLEOTIDE SEQUENCE</scope>
    <source>
        <strain evidence="7">M1</strain>
    </source>
</reference>
<dbReference type="InterPro" id="IPR009057">
    <property type="entry name" value="Homeodomain-like_sf"/>
</dbReference>
<gene>
    <name evidence="7" type="ORF">GHJ91_09450</name>
</gene>
<dbReference type="PRINTS" id="PR00455">
    <property type="entry name" value="HTHTETR"/>
</dbReference>
<evidence type="ECO:0000256" key="3">
    <source>
        <dbReference type="ARBA" id="ARBA00023163"/>
    </source>
</evidence>
<dbReference type="RefSeq" id="WP_011969624.1">
    <property type="nucleotide sequence ID" value="NZ_CP104148.1"/>
</dbReference>
<keyword evidence="1" id="KW-0805">Transcription regulation</keyword>
<dbReference type="PANTHER" id="PTHR30055:SF234">
    <property type="entry name" value="HTH-TYPE TRANSCRIPTIONAL REGULATOR BETI"/>
    <property type="match status" value="1"/>
</dbReference>
<evidence type="ECO:0000256" key="1">
    <source>
        <dbReference type="ARBA" id="ARBA00023015"/>
    </source>
</evidence>
<evidence type="ECO:0000313" key="7">
    <source>
        <dbReference type="EMBL" id="MQW69395.1"/>
    </source>
</evidence>
<dbReference type="AlphaFoldDB" id="A0A6G1WIE3"/>
<sequence length="225" mass="24352">MAEEEFAEDEDDQEAASGRSGKRDARREEFLRAATEVFLSSGFSGASVDSIIAKAGGSKRTIYSYFGKKDQLFTTVIKEITGRVMGPFPAANIAGADLDTVLYRSGSHYLDAVMSPEALQLYRIVVGEGARFPGVARAFFENGPGRASAALASILEEGADNWGIPKRSAAKLAEHFIGMIRDDLHLKVVLGLCDPPTPAEARSSVRDAVDVFVYGIRKTELTRSR</sequence>
<dbReference type="EMBL" id="WISB01000052">
    <property type="protein sequence ID" value="MQW69395.1"/>
    <property type="molecule type" value="Genomic_DNA"/>
</dbReference>
<evidence type="ECO:0000256" key="5">
    <source>
        <dbReference type="SAM" id="MobiDB-lite"/>
    </source>
</evidence>
<proteinExistence type="predicted"/>
<feature type="DNA-binding region" description="H-T-H motif" evidence="4">
    <location>
        <begin position="47"/>
        <end position="66"/>
    </location>
</feature>
<comment type="caution">
    <text evidence="7">The sequence shown here is derived from an EMBL/GenBank/DDBJ whole genome shotgun (WGS) entry which is preliminary data.</text>
</comment>
<dbReference type="PROSITE" id="PS50977">
    <property type="entry name" value="HTH_TETR_2"/>
    <property type="match status" value="1"/>
</dbReference>
<feature type="region of interest" description="Disordered" evidence="5">
    <location>
        <begin position="1"/>
        <end position="25"/>
    </location>
</feature>
<dbReference type="GO" id="GO:0003700">
    <property type="term" value="F:DNA-binding transcription factor activity"/>
    <property type="evidence" value="ECO:0007669"/>
    <property type="project" value="TreeGrafter"/>
</dbReference>
<dbReference type="OMA" id="YYGCKEN"/>
<name>A0A6G1WIE3_9HYPH</name>
<dbReference type="Pfam" id="PF00440">
    <property type="entry name" value="TetR_N"/>
    <property type="match status" value="1"/>
</dbReference>
<evidence type="ECO:0000256" key="4">
    <source>
        <dbReference type="PROSITE-ProRule" id="PRU00335"/>
    </source>
</evidence>
<dbReference type="InterPro" id="IPR050109">
    <property type="entry name" value="HTH-type_TetR-like_transc_reg"/>
</dbReference>
<dbReference type="InterPro" id="IPR001647">
    <property type="entry name" value="HTH_TetR"/>
</dbReference>
<dbReference type="SUPFAM" id="SSF48498">
    <property type="entry name" value="Tetracyclin repressor-like, C-terminal domain"/>
    <property type="match status" value="1"/>
</dbReference>
<dbReference type="GO" id="GO:0000976">
    <property type="term" value="F:transcription cis-regulatory region binding"/>
    <property type="evidence" value="ECO:0007669"/>
    <property type="project" value="TreeGrafter"/>
</dbReference>
<dbReference type="Gene3D" id="1.10.357.10">
    <property type="entry name" value="Tetracycline Repressor, domain 2"/>
    <property type="match status" value="1"/>
</dbReference>
<accession>A0A6G1WIE3</accession>
<evidence type="ECO:0000259" key="6">
    <source>
        <dbReference type="PROSITE" id="PS50977"/>
    </source>
</evidence>
<dbReference type="PANTHER" id="PTHR30055">
    <property type="entry name" value="HTH-TYPE TRANSCRIPTIONAL REGULATOR RUTR"/>
    <property type="match status" value="1"/>
</dbReference>
<feature type="domain" description="HTH tetR-type" evidence="6">
    <location>
        <begin position="24"/>
        <end position="84"/>
    </location>
</feature>
<dbReference type="InterPro" id="IPR039536">
    <property type="entry name" value="TetR_C_Proteobacteria"/>
</dbReference>
<protein>
    <submittedName>
        <fullName evidence="7">TetR family transcriptional regulator</fullName>
    </submittedName>
</protein>
<dbReference type="FunFam" id="1.10.10.60:FF:000141">
    <property type="entry name" value="TetR family transcriptional regulator"/>
    <property type="match status" value="1"/>
</dbReference>
<keyword evidence="2 4" id="KW-0238">DNA-binding</keyword>
<dbReference type="GeneID" id="61609604"/>
<dbReference type="Gene3D" id="1.10.10.60">
    <property type="entry name" value="Homeodomain-like"/>
    <property type="match status" value="1"/>
</dbReference>
<dbReference type="InterPro" id="IPR036271">
    <property type="entry name" value="Tet_transcr_reg_TetR-rel_C_sf"/>
</dbReference>
<evidence type="ECO:0000256" key="2">
    <source>
        <dbReference type="ARBA" id="ARBA00023125"/>
    </source>
</evidence>
<feature type="compositionally biased region" description="Acidic residues" evidence="5">
    <location>
        <begin position="1"/>
        <end position="14"/>
    </location>
</feature>
<dbReference type="SUPFAM" id="SSF46689">
    <property type="entry name" value="Homeodomain-like"/>
    <property type="match status" value="1"/>
</dbReference>
<keyword evidence="3" id="KW-0804">Transcription</keyword>
<dbReference type="Pfam" id="PF14246">
    <property type="entry name" value="TetR_C_7"/>
    <property type="match status" value="1"/>
</dbReference>